<dbReference type="Pfam" id="PF21274">
    <property type="entry name" value="Rng_hyd_C"/>
    <property type="match status" value="1"/>
</dbReference>
<protein>
    <submittedName>
        <fullName evidence="5">2-polyprenyl-6-methoxyphenol hydroxylase-like FAD-dependent oxidoreductase</fullName>
    </submittedName>
</protein>
<reference evidence="5" key="1">
    <citation type="submission" date="2023-07" db="EMBL/GenBank/DDBJ databases">
        <title>Genomic Encyclopedia of Type Strains, Phase IV (KMG-IV): sequencing the most valuable type-strain genomes for metagenomic binning, comparative biology and taxonomic classification.</title>
        <authorList>
            <person name="Goeker M."/>
        </authorList>
    </citation>
    <scope>NUCLEOTIDE SEQUENCE</scope>
    <source>
        <strain evidence="5">DSM 21202</strain>
    </source>
</reference>
<keyword evidence="3" id="KW-0274">FAD</keyword>
<keyword evidence="2" id="KW-0285">Flavoprotein</keyword>
<dbReference type="EMBL" id="JAUSUL010000001">
    <property type="protein sequence ID" value="MDQ0314550.1"/>
    <property type="molecule type" value="Genomic_DNA"/>
</dbReference>
<proteinExistence type="predicted"/>
<comment type="caution">
    <text evidence="5">The sequence shown here is derived from an EMBL/GenBank/DDBJ whole genome shotgun (WGS) entry which is preliminary data.</text>
</comment>
<evidence type="ECO:0000313" key="6">
    <source>
        <dbReference type="Proteomes" id="UP001229244"/>
    </source>
</evidence>
<evidence type="ECO:0000256" key="3">
    <source>
        <dbReference type="ARBA" id="ARBA00022827"/>
    </source>
</evidence>
<dbReference type="AlphaFoldDB" id="A0AAE4AS25"/>
<sequence>MSEAANAPRELTGDVIIVGGGPVGMGLAIELGQRGIKTIVVERHPVPQPVPKGQNLTQRTMEHFHFWGAEKELRAARTIPPGFGIGGLTAYGTLLGDYHYDWLQRELVRPYYFTDNERLPQYATEEVLRARAAEIPSVDIVYGWSGEGVSQDHDGVTVTIVEKDGETRRTIRARYAVGCDGSRSVLREGAGITQTRTDHDRLMVLLVFKSQELHDLLTRYPGKSFFSVLHPDLKGYWRFFGRVDLGSTWFFHAPVPPGTTKDNFDFTGYLHQSAGAEFDVEFDYIGFWDLRFAVADTYRKGRVFIAGDAAHSHPPYGGYGVNTGFEDARNLGWKLAASLQGWGGEALLDSYDAERRPVFQSTARDFIENFINEDRDFLETYSPDTDRAAFEAAWAERAKGTAEVHSFEPNYEGSPVVFGPKGARCSAVGSHTFEARAGHHLAPQPLSSGRNLYEELGSGFTLLSLDAAASDVEALTRAAADCGIPLKVISDTSEDGRERMQARLVLIRPDQFVAWTGDTANASAEAVLRRAAGLS</sequence>
<dbReference type="PANTHER" id="PTHR43004">
    <property type="entry name" value="TRK SYSTEM POTASSIUM UPTAKE PROTEIN"/>
    <property type="match status" value="1"/>
</dbReference>
<accession>A0AAE4AS25</accession>
<dbReference type="PRINTS" id="PR00420">
    <property type="entry name" value="RNGMNOXGNASE"/>
</dbReference>
<dbReference type="RefSeq" id="WP_306884328.1">
    <property type="nucleotide sequence ID" value="NZ_JAUSUL010000001.1"/>
</dbReference>
<gene>
    <name evidence="5" type="ORF">J2S73_000987</name>
</gene>
<dbReference type="PANTHER" id="PTHR43004:SF19">
    <property type="entry name" value="BINDING MONOOXYGENASE, PUTATIVE (JCVI)-RELATED"/>
    <property type="match status" value="1"/>
</dbReference>
<dbReference type="Gene3D" id="3.40.30.120">
    <property type="match status" value="1"/>
</dbReference>
<feature type="domain" description="FAD-binding" evidence="4">
    <location>
        <begin position="14"/>
        <end position="362"/>
    </location>
</feature>
<dbReference type="GO" id="GO:0016709">
    <property type="term" value="F:oxidoreductase activity, acting on paired donors, with incorporation or reduction of molecular oxygen, NAD(P)H as one donor, and incorporation of one atom of oxygen"/>
    <property type="evidence" value="ECO:0007669"/>
    <property type="project" value="UniProtKB-ARBA"/>
</dbReference>
<dbReference type="Gene3D" id="3.30.9.10">
    <property type="entry name" value="D-Amino Acid Oxidase, subunit A, domain 2"/>
    <property type="match status" value="1"/>
</dbReference>
<dbReference type="InterPro" id="IPR002938">
    <property type="entry name" value="FAD-bd"/>
</dbReference>
<evidence type="ECO:0000256" key="1">
    <source>
        <dbReference type="ARBA" id="ARBA00001974"/>
    </source>
</evidence>
<name>A0AAE4AS25_9HYPH</name>
<evidence type="ECO:0000313" key="5">
    <source>
        <dbReference type="EMBL" id="MDQ0314550.1"/>
    </source>
</evidence>
<dbReference type="InterPro" id="IPR050641">
    <property type="entry name" value="RIFMO-like"/>
</dbReference>
<comment type="cofactor">
    <cofactor evidence="1">
        <name>FAD</name>
        <dbReference type="ChEBI" id="CHEBI:57692"/>
    </cofactor>
</comment>
<dbReference type="GO" id="GO:0071949">
    <property type="term" value="F:FAD binding"/>
    <property type="evidence" value="ECO:0007669"/>
    <property type="project" value="InterPro"/>
</dbReference>
<keyword evidence="6" id="KW-1185">Reference proteome</keyword>
<dbReference type="SUPFAM" id="SSF51905">
    <property type="entry name" value="FAD/NAD(P)-binding domain"/>
    <property type="match status" value="1"/>
</dbReference>
<dbReference type="Proteomes" id="UP001229244">
    <property type="component" value="Unassembled WGS sequence"/>
</dbReference>
<dbReference type="Pfam" id="PF01494">
    <property type="entry name" value="FAD_binding_3"/>
    <property type="match status" value="1"/>
</dbReference>
<organism evidence="5 6">
    <name type="scientific">Amorphus orientalis</name>
    <dbReference type="NCBI Taxonomy" id="649198"/>
    <lineage>
        <taxon>Bacteria</taxon>
        <taxon>Pseudomonadati</taxon>
        <taxon>Pseudomonadota</taxon>
        <taxon>Alphaproteobacteria</taxon>
        <taxon>Hyphomicrobiales</taxon>
        <taxon>Amorphaceae</taxon>
        <taxon>Amorphus</taxon>
    </lineage>
</organism>
<dbReference type="Gene3D" id="3.50.50.60">
    <property type="entry name" value="FAD/NAD(P)-binding domain"/>
    <property type="match status" value="1"/>
</dbReference>
<evidence type="ECO:0000256" key="2">
    <source>
        <dbReference type="ARBA" id="ARBA00022630"/>
    </source>
</evidence>
<evidence type="ECO:0000259" key="4">
    <source>
        <dbReference type="Pfam" id="PF01494"/>
    </source>
</evidence>
<dbReference type="InterPro" id="IPR036188">
    <property type="entry name" value="FAD/NAD-bd_sf"/>
</dbReference>